<dbReference type="AlphaFoldDB" id="A0A8H9IDS3"/>
<dbReference type="PANTHER" id="PTHR43780">
    <property type="entry name" value="1-AMINOCYCLOPROPANE-1-CARBOXYLATE DEAMINASE-RELATED"/>
    <property type="match status" value="1"/>
</dbReference>
<gene>
    <name evidence="7" type="ORF">GCM10011274_44170</name>
</gene>
<dbReference type="InterPro" id="IPR001926">
    <property type="entry name" value="TrpB-like_PALP"/>
</dbReference>
<evidence type="ECO:0000256" key="1">
    <source>
        <dbReference type="ARBA" id="ARBA00001933"/>
    </source>
</evidence>
<reference evidence="7" key="2">
    <citation type="submission" date="2020-09" db="EMBL/GenBank/DDBJ databases">
        <authorList>
            <person name="Sun Q."/>
            <person name="Kim S."/>
        </authorList>
    </citation>
    <scope>NUCLEOTIDE SEQUENCE</scope>
    <source>
        <strain evidence="7">KCTC 32337</strain>
    </source>
</reference>
<evidence type="ECO:0000313" key="7">
    <source>
        <dbReference type="EMBL" id="GGZ81395.1"/>
    </source>
</evidence>
<evidence type="ECO:0000256" key="2">
    <source>
        <dbReference type="ARBA" id="ARBA00008639"/>
    </source>
</evidence>
<dbReference type="PIRSF" id="PIRSF006278">
    <property type="entry name" value="ACCD_DCysDesulf"/>
    <property type="match status" value="1"/>
</dbReference>
<evidence type="ECO:0000256" key="5">
    <source>
        <dbReference type="PIRSR" id="PIRSR006278-2"/>
    </source>
</evidence>
<dbReference type="NCBIfam" id="TIGR01275">
    <property type="entry name" value="ACC_deam_rel"/>
    <property type="match status" value="1"/>
</dbReference>
<feature type="domain" description="Tryptophan synthase beta chain-like PALP" evidence="6">
    <location>
        <begin position="14"/>
        <end position="318"/>
    </location>
</feature>
<name>A0A8H9IDS3_9ALTE</name>
<dbReference type="PANTHER" id="PTHR43780:SF2">
    <property type="entry name" value="1-AMINOCYCLOPROPANE-1-CARBOXYLATE DEAMINASE-RELATED"/>
    <property type="match status" value="1"/>
</dbReference>
<dbReference type="Proteomes" id="UP000622604">
    <property type="component" value="Unassembled WGS sequence"/>
</dbReference>
<evidence type="ECO:0000259" key="6">
    <source>
        <dbReference type="Pfam" id="PF00291"/>
    </source>
</evidence>
<dbReference type="InterPro" id="IPR027278">
    <property type="entry name" value="ACCD_DCysDesulf"/>
</dbReference>
<dbReference type="Pfam" id="PF00291">
    <property type="entry name" value="PALP"/>
    <property type="match status" value="1"/>
</dbReference>
<dbReference type="EMBL" id="BMZC01000018">
    <property type="protein sequence ID" value="GGZ81395.1"/>
    <property type="molecule type" value="Genomic_DNA"/>
</dbReference>
<feature type="active site" description="Nucleophile" evidence="4">
    <location>
        <position position="76"/>
    </location>
</feature>
<comment type="similarity">
    <text evidence="2">Belongs to the ACC deaminase/D-cysteine desulfhydrase family.</text>
</comment>
<dbReference type="NCBIfam" id="NF003031">
    <property type="entry name" value="PRK03910.1-4"/>
    <property type="match status" value="1"/>
</dbReference>
<organism evidence="7 8">
    <name type="scientific">Paraglaciecola chathamensis</name>
    <dbReference type="NCBI Taxonomy" id="368405"/>
    <lineage>
        <taxon>Bacteria</taxon>
        <taxon>Pseudomonadati</taxon>
        <taxon>Pseudomonadota</taxon>
        <taxon>Gammaproteobacteria</taxon>
        <taxon>Alteromonadales</taxon>
        <taxon>Alteromonadaceae</taxon>
        <taxon>Paraglaciecola</taxon>
    </lineage>
</organism>
<evidence type="ECO:0000256" key="3">
    <source>
        <dbReference type="ARBA" id="ARBA00022898"/>
    </source>
</evidence>
<dbReference type="InterPro" id="IPR005966">
    <property type="entry name" value="D-Cys_desShydrase"/>
</dbReference>
<protein>
    <submittedName>
        <fullName evidence="7">1-aminocyclopropane-1-carboxylate deaminase</fullName>
    </submittedName>
</protein>
<feature type="modified residue" description="N6-(pyridoxal phosphate)lysine" evidence="5">
    <location>
        <position position="49"/>
    </location>
</feature>
<sequence>MTTFESIPRVDITHSPTPIESLARLTEELGHKVFIKRDDCTGLAGGGNKTRKLEYLIADAQLKGADTLVTVGGLQSNHARQTAAAAAKFGLKCELVLDDVEGTPKADYYQNGNILLNRILGANIHTLSLGDDSESYVIGLLDTLTQAGRKPYLIPMGGSNVIGSLGYVRCAKEILQQLADTNLHIDQIILATGSAGTQAGLLAGLIAENSDIPVFGISVSRSAEMQTPLVQDLLEHTLTYLDIDPGRATGKVLTNGDYVGDGYGIVTQSMETAVKRCAQLEGLLLDPVYTGKAMAGFIDLCTKGEIASSSQSLFLHTGGSHGLFAYREIF</sequence>
<accession>A0A8H9IDS3</accession>
<evidence type="ECO:0000313" key="8">
    <source>
        <dbReference type="Proteomes" id="UP000622604"/>
    </source>
</evidence>
<dbReference type="SUPFAM" id="SSF53686">
    <property type="entry name" value="Tryptophan synthase beta subunit-like PLP-dependent enzymes"/>
    <property type="match status" value="1"/>
</dbReference>
<dbReference type="Gene3D" id="3.40.50.1100">
    <property type="match status" value="2"/>
</dbReference>
<comment type="caution">
    <text evidence="7">The sequence shown here is derived from an EMBL/GenBank/DDBJ whole genome shotgun (WGS) entry which is preliminary data.</text>
</comment>
<reference evidence="7" key="1">
    <citation type="journal article" date="2014" name="Int. J. Syst. Evol. Microbiol.">
        <title>Complete genome sequence of Corynebacterium casei LMG S-19264T (=DSM 44701T), isolated from a smear-ripened cheese.</title>
        <authorList>
            <consortium name="US DOE Joint Genome Institute (JGI-PGF)"/>
            <person name="Walter F."/>
            <person name="Albersmeier A."/>
            <person name="Kalinowski J."/>
            <person name="Ruckert C."/>
        </authorList>
    </citation>
    <scope>NUCLEOTIDE SEQUENCE</scope>
    <source>
        <strain evidence="7">KCTC 32337</strain>
    </source>
</reference>
<dbReference type="GO" id="GO:0019148">
    <property type="term" value="F:D-cysteine desulfhydrase activity"/>
    <property type="evidence" value="ECO:0007669"/>
    <property type="project" value="TreeGrafter"/>
</dbReference>
<keyword evidence="3 5" id="KW-0663">Pyridoxal phosphate</keyword>
<proteinExistence type="inferred from homology"/>
<comment type="cofactor">
    <cofactor evidence="1">
        <name>pyridoxal 5'-phosphate</name>
        <dbReference type="ChEBI" id="CHEBI:597326"/>
    </cofactor>
</comment>
<dbReference type="RefSeq" id="WP_191867266.1">
    <property type="nucleotide sequence ID" value="NZ_BMZC01000018.1"/>
</dbReference>
<evidence type="ECO:0000256" key="4">
    <source>
        <dbReference type="PIRSR" id="PIRSR006278-1"/>
    </source>
</evidence>
<dbReference type="InterPro" id="IPR036052">
    <property type="entry name" value="TrpB-like_PALP_sf"/>
</dbReference>